<organism evidence="14 15">
    <name type="scientific">Modicisalibacter xianhensis</name>
    <dbReference type="NCBI Taxonomy" id="442341"/>
    <lineage>
        <taxon>Bacteria</taxon>
        <taxon>Pseudomonadati</taxon>
        <taxon>Pseudomonadota</taxon>
        <taxon>Gammaproteobacteria</taxon>
        <taxon>Oceanospirillales</taxon>
        <taxon>Halomonadaceae</taxon>
        <taxon>Modicisalibacter</taxon>
    </lineage>
</organism>
<feature type="domain" description="HAMP" evidence="13">
    <location>
        <begin position="180"/>
        <end position="231"/>
    </location>
</feature>
<dbReference type="PANTHER" id="PTHR45436">
    <property type="entry name" value="SENSOR HISTIDINE KINASE YKOH"/>
    <property type="match status" value="1"/>
</dbReference>
<dbReference type="STRING" id="442341.SAMN04487959_11540"/>
<keyword evidence="7 14" id="KW-0418">Kinase</keyword>
<feature type="transmembrane region" description="Helical" evidence="11">
    <location>
        <begin position="20"/>
        <end position="40"/>
    </location>
</feature>
<dbReference type="Pfam" id="PF02518">
    <property type="entry name" value="HATPase_c"/>
    <property type="match status" value="1"/>
</dbReference>
<keyword evidence="8 11" id="KW-1133">Transmembrane helix</keyword>
<evidence type="ECO:0000313" key="15">
    <source>
        <dbReference type="Proteomes" id="UP000199040"/>
    </source>
</evidence>
<evidence type="ECO:0000259" key="12">
    <source>
        <dbReference type="PROSITE" id="PS50109"/>
    </source>
</evidence>
<dbReference type="InterPro" id="IPR050428">
    <property type="entry name" value="TCS_sensor_his_kinase"/>
</dbReference>
<dbReference type="Gene3D" id="1.10.287.130">
    <property type="match status" value="1"/>
</dbReference>
<dbReference type="AlphaFoldDB" id="A0A1I3EX45"/>
<evidence type="ECO:0000256" key="5">
    <source>
        <dbReference type="ARBA" id="ARBA00022679"/>
    </source>
</evidence>
<dbReference type="InterPro" id="IPR036890">
    <property type="entry name" value="HATPase_C_sf"/>
</dbReference>
<keyword evidence="10 11" id="KW-0472">Membrane</keyword>
<dbReference type="InterPro" id="IPR003660">
    <property type="entry name" value="HAMP_dom"/>
</dbReference>
<evidence type="ECO:0000256" key="3">
    <source>
        <dbReference type="ARBA" id="ARBA00012438"/>
    </source>
</evidence>
<sequence length="445" mass="49256">MLRIDSRSLRVRLLTRLGLVALVGVGVTWLLHGVLLGSLARDFLGDRLRQEAHYTIDRLQQSGGPSGQWLEPGELTANVFHHLYVLRIGDEVFASSPNWLTTLEPFLETSEPGVFEVHSQGRHLLVYRQALMLEGRPGVLLIGEDFAQVEAGLHALHWWVGGIAGLVLLLLILMNLLAVNRSLRPLARLRRQLAELQAGQRERLDLDAPSELDGLLTQLNHFLEEMQRRLQRSREGAANLSHTLQTPLAAVTQVLRGRRPIDDQRRQRMLERLETMQGQLASELRRARFAGPLGGQCSEVLPAAKTLCDLVQTLYPEKRFTLASALAEDTQVAVERQDLNEMLGIVLDNAGKWAGSQVTCRLSDEEGLLVEVSDDGPGVDEHALVLLGQRGRRLDESTPGHGLGLAILLQLVEQYHGNVTFSRAPEGGLKVRIHLPRLIGNAASA</sequence>
<dbReference type="PRINTS" id="PR00344">
    <property type="entry name" value="BCTRLSENSOR"/>
</dbReference>
<accession>A0A1I3EX45</accession>
<dbReference type="SUPFAM" id="SSF55874">
    <property type="entry name" value="ATPase domain of HSP90 chaperone/DNA topoisomerase II/histidine kinase"/>
    <property type="match status" value="1"/>
</dbReference>
<keyword evidence="15" id="KW-1185">Reference proteome</keyword>
<evidence type="ECO:0000256" key="4">
    <source>
        <dbReference type="ARBA" id="ARBA00022553"/>
    </source>
</evidence>
<dbReference type="EMBL" id="FOPY01000015">
    <property type="protein sequence ID" value="SFI03527.1"/>
    <property type="molecule type" value="Genomic_DNA"/>
</dbReference>
<keyword evidence="9" id="KW-0902">Two-component regulatory system</keyword>
<dbReference type="PROSITE" id="PS50109">
    <property type="entry name" value="HIS_KIN"/>
    <property type="match status" value="1"/>
</dbReference>
<evidence type="ECO:0000313" key="14">
    <source>
        <dbReference type="EMBL" id="SFI03527.1"/>
    </source>
</evidence>
<dbReference type="PROSITE" id="PS50885">
    <property type="entry name" value="HAMP"/>
    <property type="match status" value="1"/>
</dbReference>
<dbReference type="PANTHER" id="PTHR45436:SF5">
    <property type="entry name" value="SENSOR HISTIDINE KINASE TRCS"/>
    <property type="match status" value="1"/>
</dbReference>
<gene>
    <name evidence="14" type="ORF">SAMN04487959_11540</name>
</gene>
<dbReference type="Gene3D" id="3.30.565.10">
    <property type="entry name" value="Histidine kinase-like ATPase, C-terminal domain"/>
    <property type="match status" value="1"/>
</dbReference>
<dbReference type="InterPro" id="IPR003594">
    <property type="entry name" value="HATPase_dom"/>
</dbReference>
<dbReference type="EC" id="2.7.13.3" evidence="3"/>
<dbReference type="RefSeq" id="WP_244890994.1">
    <property type="nucleotide sequence ID" value="NZ_FOPY01000015.1"/>
</dbReference>
<feature type="transmembrane region" description="Helical" evidence="11">
    <location>
        <begin position="156"/>
        <end position="179"/>
    </location>
</feature>
<dbReference type="Proteomes" id="UP000199040">
    <property type="component" value="Unassembled WGS sequence"/>
</dbReference>
<dbReference type="GO" id="GO:0000155">
    <property type="term" value="F:phosphorelay sensor kinase activity"/>
    <property type="evidence" value="ECO:0007669"/>
    <property type="project" value="InterPro"/>
</dbReference>
<comment type="subcellular location">
    <subcellularLocation>
        <location evidence="2">Membrane</location>
    </subcellularLocation>
</comment>
<evidence type="ECO:0000256" key="9">
    <source>
        <dbReference type="ARBA" id="ARBA00023012"/>
    </source>
</evidence>
<dbReference type="InterPro" id="IPR036097">
    <property type="entry name" value="HisK_dim/P_sf"/>
</dbReference>
<protein>
    <recommendedName>
        <fullName evidence="3">histidine kinase</fullName>
        <ecNumber evidence="3">2.7.13.3</ecNumber>
    </recommendedName>
</protein>
<dbReference type="InterPro" id="IPR004358">
    <property type="entry name" value="Sig_transdc_His_kin-like_C"/>
</dbReference>
<evidence type="ECO:0000256" key="8">
    <source>
        <dbReference type="ARBA" id="ARBA00022989"/>
    </source>
</evidence>
<keyword evidence="5" id="KW-0808">Transferase</keyword>
<evidence type="ECO:0000256" key="11">
    <source>
        <dbReference type="SAM" id="Phobius"/>
    </source>
</evidence>
<evidence type="ECO:0000256" key="7">
    <source>
        <dbReference type="ARBA" id="ARBA00022777"/>
    </source>
</evidence>
<evidence type="ECO:0000256" key="2">
    <source>
        <dbReference type="ARBA" id="ARBA00004370"/>
    </source>
</evidence>
<name>A0A1I3EX45_9GAMM</name>
<feature type="domain" description="Histidine kinase" evidence="12">
    <location>
        <begin position="239"/>
        <end position="439"/>
    </location>
</feature>
<comment type="catalytic activity">
    <reaction evidence="1">
        <text>ATP + protein L-histidine = ADP + protein N-phospho-L-histidine.</text>
        <dbReference type="EC" id="2.7.13.3"/>
    </reaction>
</comment>
<reference evidence="14 15" key="1">
    <citation type="submission" date="2016-10" db="EMBL/GenBank/DDBJ databases">
        <authorList>
            <person name="de Groot N.N."/>
        </authorList>
    </citation>
    <scope>NUCLEOTIDE SEQUENCE [LARGE SCALE GENOMIC DNA]</scope>
    <source>
        <strain evidence="14 15">CGMCC 1.6848</strain>
    </source>
</reference>
<evidence type="ECO:0000256" key="6">
    <source>
        <dbReference type="ARBA" id="ARBA00022692"/>
    </source>
</evidence>
<keyword evidence="4" id="KW-0597">Phosphoprotein</keyword>
<evidence type="ECO:0000256" key="10">
    <source>
        <dbReference type="ARBA" id="ARBA00023136"/>
    </source>
</evidence>
<dbReference type="SUPFAM" id="SSF47384">
    <property type="entry name" value="Homodimeric domain of signal transducing histidine kinase"/>
    <property type="match status" value="1"/>
</dbReference>
<keyword evidence="6 11" id="KW-0812">Transmembrane</keyword>
<dbReference type="GO" id="GO:0005886">
    <property type="term" value="C:plasma membrane"/>
    <property type="evidence" value="ECO:0007669"/>
    <property type="project" value="TreeGrafter"/>
</dbReference>
<evidence type="ECO:0000259" key="13">
    <source>
        <dbReference type="PROSITE" id="PS50885"/>
    </source>
</evidence>
<proteinExistence type="predicted"/>
<dbReference type="SMART" id="SM00387">
    <property type="entry name" value="HATPase_c"/>
    <property type="match status" value="1"/>
</dbReference>
<evidence type="ECO:0000256" key="1">
    <source>
        <dbReference type="ARBA" id="ARBA00000085"/>
    </source>
</evidence>
<dbReference type="InterPro" id="IPR005467">
    <property type="entry name" value="His_kinase_dom"/>
</dbReference>